<comment type="caution">
    <text evidence="2">The sequence shown here is derived from an EMBL/GenBank/DDBJ whole genome shotgun (WGS) entry which is preliminary data.</text>
</comment>
<sequence>MALVILILRRGYPILLMGSLLPAILFISAGILGLLGETLNLMVLGGIAAGVGLVIDDFIVIIEGGRHAHRMSGLLVPFVLSGLITILALVPL</sequence>
<name>T1D4R5_9ZZZZ</name>
<reference evidence="2" key="2">
    <citation type="journal article" date="2014" name="ISME J.">
        <title>Microbial stratification in low pH oxic and suboxic macroscopic growths along an acid mine drainage.</title>
        <authorList>
            <person name="Mendez-Garcia C."/>
            <person name="Mesa V."/>
            <person name="Sprenger R.R."/>
            <person name="Richter M."/>
            <person name="Diez M.S."/>
            <person name="Solano J."/>
            <person name="Bargiela R."/>
            <person name="Golyshina O.V."/>
            <person name="Manteca A."/>
            <person name="Ramos J.L."/>
            <person name="Gallego J.R."/>
            <person name="Llorente I."/>
            <person name="Martins Dos Santos V.A."/>
            <person name="Jensen O.N."/>
            <person name="Pelaez A.I."/>
            <person name="Sanchez J."/>
            <person name="Ferrer M."/>
        </authorList>
    </citation>
    <scope>NUCLEOTIDE SEQUENCE</scope>
</reference>
<dbReference type="AlphaFoldDB" id="T1D4R5"/>
<dbReference type="Gene3D" id="1.20.1640.10">
    <property type="entry name" value="Multidrug efflux transporter AcrB transmembrane domain"/>
    <property type="match status" value="1"/>
</dbReference>
<keyword evidence="1" id="KW-0472">Membrane</keyword>
<accession>T1D4R5</accession>
<gene>
    <name evidence="2" type="ORF">B1A_03027</name>
</gene>
<feature type="transmembrane region" description="Helical" evidence="1">
    <location>
        <begin position="12"/>
        <end position="35"/>
    </location>
</feature>
<reference evidence="2" key="1">
    <citation type="submission" date="2013-08" db="EMBL/GenBank/DDBJ databases">
        <authorList>
            <person name="Mendez C."/>
            <person name="Richter M."/>
            <person name="Ferrer M."/>
            <person name="Sanchez J."/>
        </authorList>
    </citation>
    <scope>NUCLEOTIDE SEQUENCE</scope>
</reference>
<keyword evidence="1" id="KW-1133">Transmembrane helix</keyword>
<dbReference type="EMBL" id="AUZX01002225">
    <property type="protein sequence ID" value="EQD77305.1"/>
    <property type="molecule type" value="Genomic_DNA"/>
</dbReference>
<proteinExistence type="predicted"/>
<feature type="transmembrane region" description="Helical" evidence="1">
    <location>
        <begin position="74"/>
        <end position="91"/>
    </location>
</feature>
<dbReference type="SUPFAM" id="SSF82866">
    <property type="entry name" value="Multidrug efflux transporter AcrB transmembrane domain"/>
    <property type="match status" value="1"/>
</dbReference>
<keyword evidence="1" id="KW-0812">Transmembrane</keyword>
<organism evidence="2">
    <name type="scientific">mine drainage metagenome</name>
    <dbReference type="NCBI Taxonomy" id="410659"/>
    <lineage>
        <taxon>unclassified sequences</taxon>
        <taxon>metagenomes</taxon>
        <taxon>ecological metagenomes</taxon>
    </lineage>
</organism>
<feature type="transmembrane region" description="Helical" evidence="1">
    <location>
        <begin position="41"/>
        <end position="62"/>
    </location>
</feature>
<protein>
    <submittedName>
        <fullName evidence="2">Membrane protein</fullName>
    </submittedName>
</protein>
<evidence type="ECO:0000313" key="2">
    <source>
        <dbReference type="EMBL" id="EQD77305.1"/>
    </source>
</evidence>
<evidence type="ECO:0000256" key="1">
    <source>
        <dbReference type="SAM" id="Phobius"/>
    </source>
</evidence>
<feature type="non-terminal residue" evidence="2">
    <location>
        <position position="92"/>
    </location>
</feature>